<feature type="compositionally biased region" description="Acidic residues" evidence="4">
    <location>
        <begin position="601"/>
        <end position="624"/>
    </location>
</feature>
<evidence type="ECO:0000256" key="4">
    <source>
        <dbReference type="SAM" id="MobiDB-lite"/>
    </source>
</evidence>
<reference evidence="6" key="1">
    <citation type="submission" date="2021-02" db="EMBL/GenBank/DDBJ databases">
        <title>Natronogracilivirga saccharolytica gen. nov. sp. nov. a new anaerobic, haloalkiliphilic carbohydrate-fermenting bacterium from soda lake and proposing of Cyclonatronumiaceae fam. nov. in the phylum Balneolaeota.</title>
        <authorList>
            <person name="Zhilina T.N."/>
            <person name="Sorokin D.Y."/>
            <person name="Zavarzina D.G."/>
            <person name="Toshchakov S.V."/>
            <person name="Kublanov I.V."/>
        </authorList>
    </citation>
    <scope>NUCLEOTIDE SEQUENCE</scope>
    <source>
        <strain evidence="6">Z-1702</strain>
    </source>
</reference>
<feature type="region of interest" description="Disordered" evidence="4">
    <location>
        <begin position="417"/>
        <end position="454"/>
    </location>
</feature>
<feature type="region of interest" description="Disordered" evidence="4">
    <location>
        <begin position="1"/>
        <end position="21"/>
    </location>
</feature>
<evidence type="ECO:0000313" key="7">
    <source>
        <dbReference type="Proteomes" id="UP000673975"/>
    </source>
</evidence>
<feature type="domain" description="GH84" evidence="5">
    <location>
        <begin position="68"/>
        <end position="341"/>
    </location>
</feature>
<name>A0A8J7UVA2_9BACT</name>
<dbReference type="EMBL" id="JAFIDN010000009">
    <property type="protein sequence ID" value="MBP3193235.1"/>
    <property type="molecule type" value="Genomic_DNA"/>
</dbReference>
<dbReference type="InterPro" id="IPR017853">
    <property type="entry name" value="GH"/>
</dbReference>
<evidence type="ECO:0000256" key="3">
    <source>
        <dbReference type="PROSITE-ProRule" id="PRU01353"/>
    </source>
</evidence>
<keyword evidence="7" id="KW-1185">Reference proteome</keyword>
<dbReference type="Gene3D" id="3.20.20.80">
    <property type="entry name" value="Glycosidases"/>
    <property type="match status" value="1"/>
</dbReference>
<evidence type="ECO:0000313" key="6">
    <source>
        <dbReference type="EMBL" id="MBP3193235.1"/>
    </source>
</evidence>
<dbReference type="AlphaFoldDB" id="A0A8J7UVA2"/>
<proteinExistence type="inferred from homology"/>
<dbReference type="InterPro" id="IPR051822">
    <property type="entry name" value="Glycosyl_Hydrolase_84"/>
</dbReference>
<keyword evidence="1 3" id="KW-0378">Hydrolase</keyword>
<feature type="active site" description="Proton donor" evidence="3">
    <location>
        <position position="183"/>
    </location>
</feature>
<dbReference type="RefSeq" id="WP_210512688.1">
    <property type="nucleotide sequence ID" value="NZ_JAFIDN010000009.1"/>
</dbReference>
<feature type="compositionally biased region" description="Acidic residues" evidence="4">
    <location>
        <begin position="418"/>
        <end position="442"/>
    </location>
</feature>
<dbReference type="PROSITE" id="PS52009">
    <property type="entry name" value="GH84"/>
    <property type="match status" value="1"/>
</dbReference>
<gene>
    <name evidence="6" type="ORF">NATSA_11210</name>
</gene>
<accession>A0A8J7UVA2</accession>
<dbReference type="InterPro" id="IPR011496">
    <property type="entry name" value="O-GlcNAcase_cat"/>
</dbReference>
<evidence type="ECO:0000259" key="5">
    <source>
        <dbReference type="PROSITE" id="PS52009"/>
    </source>
</evidence>
<dbReference type="Pfam" id="PF07555">
    <property type="entry name" value="NAGidase"/>
    <property type="match status" value="1"/>
</dbReference>
<comment type="caution">
    <text evidence="6">The sequence shown here is derived from an EMBL/GenBank/DDBJ whole genome shotgun (WGS) entry which is preliminary data.</text>
</comment>
<comment type="similarity">
    <text evidence="3">Belongs to the glycosyl hydrolase 84 family.</text>
</comment>
<dbReference type="SUPFAM" id="SSF51445">
    <property type="entry name" value="(Trans)glycosidases"/>
    <property type="match status" value="1"/>
</dbReference>
<sequence>MNPSDIESLPENAGSVAGRNRASFKRTSNPVMHCLKGFLALLMLGLTCQLPASATAGSSVSADISPFPIHGVVEGFYGSHWTPEERLDVIRFMGEVGLQSYFYAPKDDPYHRSRWREPYAGEQLEIFEELLVKAEKNDVIIYYAISPGLDMVYSSEDDYQALLDKMEAMIDLGITHVALFLDDVPETLNHEEDMEEFDNLGEAHVHVINRLYEDLKERGTELVVCPTTYTDAWGNREYVYTLGEGVPEEVPLFWTGTDVAISHITAEEARNWGEKMQRKPLIWDNFPVNDFDSWRVFLGPLEGRDPDLAKTTTGIVSNPMNQPYASMIPMATVAYYALDPYNYEPEPALDRALNELFPDDAIPHIRELIALYREHGWDDNVFTPIYTPGKPFHVATIAEGLGRFQGAIESLISLGYEPFDDDNETNGDSPDNDGSSEYDEDTATGSADDDRQTRRVRGLVSELIPFLEDTRDDFEAMVADPAYYVDRRGKLQYRVGRQTLTAREAPFDVDMSGDLSEWEYEGFYSIPVAGNTTGRPPETAVVHDDTHLYFGMRFYREGRLAPGEPFFQGDHIMLIVDTDPDDPVTWIKPQDPVIVMRPEPDTDDEDGNDNDADDSGNNNEEEVTSDVAAGASAQRLADEEIEWQEPGYKVRVMDLTPFTQRGISDIHLYTLTGFFYHQVTNPFRSLTKTFAEEVSFGWKETDYGYSAVIAVPHGGKSEMRATIAGLMTSETDDGRDSHRFLLSARPYLGNTYTFPLIRLTGMEK</sequence>
<evidence type="ECO:0000256" key="1">
    <source>
        <dbReference type="ARBA" id="ARBA00022801"/>
    </source>
</evidence>
<dbReference type="PANTHER" id="PTHR13170">
    <property type="entry name" value="O-GLCNACASE"/>
    <property type="match status" value="1"/>
</dbReference>
<dbReference type="Proteomes" id="UP000673975">
    <property type="component" value="Unassembled WGS sequence"/>
</dbReference>
<organism evidence="6 7">
    <name type="scientific">Natronogracilivirga saccharolytica</name>
    <dbReference type="NCBI Taxonomy" id="2812953"/>
    <lineage>
        <taxon>Bacteria</taxon>
        <taxon>Pseudomonadati</taxon>
        <taxon>Balneolota</taxon>
        <taxon>Balneolia</taxon>
        <taxon>Balneolales</taxon>
        <taxon>Cyclonatronaceae</taxon>
        <taxon>Natronogracilivirga</taxon>
    </lineage>
</organism>
<feature type="region of interest" description="Disordered" evidence="4">
    <location>
        <begin position="589"/>
        <end position="627"/>
    </location>
</feature>
<keyword evidence="2 3" id="KW-0326">Glycosidase</keyword>
<protein>
    <submittedName>
        <fullName evidence="6">Beta-N-acetylglucosaminidase domain-containing protein</fullName>
    </submittedName>
</protein>
<dbReference type="GO" id="GO:1901135">
    <property type="term" value="P:carbohydrate derivative metabolic process"/>
    <property type="evidence" value="ECO:0007669"/>
    <property type="project" value="UniProtKB-ARBA"/>
</dbReference>
<dbReference type="PANTHER" id="PTHR13170:SF16">
    <property type="entry name" value="PROTEIN O-GLCNACASE"/>
    <property type="match status" value="1"/>
</dbReference>
<evidence type="ECO:0000256" key="2">
    <source>
        <dbReference type="ARBA" id="ARBA00023295"/>
    </source>
</evidence>
<dbReference type="GO" id="GO:0015929">
    <property type="term" value="F:hexosaminidase activity"/>
    <property type="evidence" value="ECO:0007669"/>
    <property type="project" value="UniProtKB-ARBA"/>
</dbReference>